<dbReference type="Proteomes" id="UP000053477">
    <property type="component" value="Unassembled WGS sequence"/>
</dbReference>
<dbReference type="InParanoid" id="A0A0H2RY86"/>
<proteinExistence type="predicted"/>
<protein>
    <submittedName>
        <fullName evidence="2">Uncharacterized protein</fullName>
    </submittedName>
</protein>
<dbReference type="STRING" id="27342.A0A0H2RY86"/>
<accession>A0A0H2RY86</accession>
<feature type="compositionally biased region" description="Polar residues" evidence="1">
    <location>
        <begin position="77"/>
        <end position="94"/>
    </location>
</feature>
<feature type="compositionally biased region" description="Basic residues" evidence="1">
    <location>
        <begin position="1"/>
        <end position="14"/>
    </location>
</feature>
<feature type="compositionally biased region" description="Basic and acidic residues" evidence="1">
    <location>
        <begin position="43"/>
        <end position="59"/>
    </location>
</feature>
<dbReference type="OrthoDB" id="3153997at2759"/>
<dbReference type="AlphaFoldDB" id="A0A0H2RY86"/>
<keyword evidence="3" id="KW-1185">Reference proteome</keyword>
<evidence type="ECO:0000313" key="3">
    <source>
        <dbReference type="Proteomes" id="UP000053477"/>
    </source>
</evidence>
<organism evidence="2 3">
    <name type="scientific">Schizopora paradoxa</name>
    <dbReference type="NCBI Taxonomy" id="27342"/>
    <lineage>
        <taxon>Eukaryota</taxon>
        <taxon>Fungi</taxon>
        <taxon>Dikarya</taxon>
        <taxon>Basidiomycota</taxon>
        <taxon>Agaricomycotina</taxon>
        <taxon>Agaricomycetes</taxon>
        <taxon>Hymenochaetales</taxon>
        <taxon>Schizoporaceae</taxon>
        <taxon>Schizopora</taxon>
    </lineage>
</organism>
<gene>
    <name evidence="2" type="ORF">SCHPADRAFT_995014</name>
</gene>
<evidence type="ECO:0000256" key="1">
    <source>
        <dbReference type="SAM" id="MobiDB-lite"/>
    </source>
</evidence>
<feature type="region of interest" description="Disordered" evidence="1">
    <location>
        <begin position="1"/>
        <end position="101"/>
    </location>
</feature>
<evidence type="ECO:0000313" key="2">
    <source>
        <dbReference type="EMBL" id="KLO16587.1"/>
    </source>
</evidence>
<reference evidence="2 3" key="1">
    <citation type="submission" date="2015-04" db="EMBL/GenBank/DDBJ databases">
        <title>Complete genome sequence of Schizopora paradoxa KUC8140, a cosmopolitan wood degrader in East Asia.</title>
        <authorList>
            <consortium name="DOE Joint Genome Institute"/>
            <person name="Min B."/>
            <person name="Park H."/>
            <person name="Jang Y."/>
            <person name="Kim J.-J."/>
            <person name="Kim K.H."/>
            <person name="Pangilinan J."/>
            <person name="Lipzen A."/>
            <person name="Riley R."/>
            <person name="Grigoriev I.V."/>
            <person name="Spatafora J.W."/>
            <person name="Choi I.-G."/>
        </authorList>
    </citation>
    <scope>NUCLEOTIDE SEQUENCE [LARGE SCALE GENOMIC DNA]</scope>
    <source>
        <strain evidence="2 3">KUC8140</strain>
    </source>
</reference>
<name>A0A0H2RY86_9AGAM</name>
<dbReference type="EMBL" id="KQ085914">
    <property type="protein sequence ID" value="KLO16587.1"/>
    <property type="molecule type" value="Genomic_DNA"/>
</dbReference>
<sequence length="307" mass="34453">MPGPRNGKKKRQQQAKKEKQLKAKRDAQTDVASTGAQPPDSVDDLRDPYERPEHNEHFTNESNDEIAANNARPSVVPQETKQTQPPESVLQQPFITDPGNGPRVKDVSAYLSSFFCIPPDIKDPICAAFAAMGVLEMLMMALPREVAIITWYNRTRRTSRICPACQRIYKLGDTLLDPVSNMPVDPRDPSTPKHVFLEQKISGLCSATCFLLASYSSQPHITEVMRGAYGRSEDEIDNDVYNMMGSTDLVTATMILDGPASWKGILRDRKGTDEFRDQGLGRVMRLTRCEDLGLRIFERALTKDMYT</sequence>
<feature type="compositionally biased region" description="Basic and acidic residues" evidence="1">
    <location>
        <begin position="15"/>
        <end position="28"/>
    </location>
</feature>